<protein>
    <recommendedName>
        <fullName evidence="3">Peptidase S1 domain-containing protein</fullName>
    </recommendedName>
</protein>
<accession>A0A7V7QIA8</accession>
<dbReference type="RefSeq" id="WP_151147689.1">
    <property type="nucleotide sequence ID" value="NZ_WAGX01000007.1"/>
</dbReference>
<dbReference type="InterPro" id="IPR009003">
    <property type="entry name" value="Peptidase_S1_PA"/>
</dbReference>
<proteinExistence type="predicted"/>
<name>A0A7V7QIA8_9FIRM</name>
<evidence type="ECO:0008006" key="3">
    <source>
        <dbReference type="Google" id="ProtNLM"/>
    </source>
</evidence>
<evidence type="ECO:0000313" key="1">
    <source>
        <dbReference type="EMBL" id="KAB1435927.1"/>
    </source>
</evidence>
<dbReference type="Proteomes" id="UP000461768">
    <property type="component" value="Unassembled WGS sequence"/>
</dbReference>
<comment type="caution">
    <text evidence="1">The sequence shown here is derived from an EMBL/GenBank/DDBJ whole genome shotgun (WGS) entry which is preliminary data.</text>
</comment>
<gene>
    <name evidence="1" type="ORF">F7O84_16255</name>
</gene>
<dbReference type="AlphaFoldDB" id="A0A7V7QIA8"/>
<keyword evidence="2" id="KW-1185">Reference proteome</keyword>
<dbReference type="EMBL" id="WAGX01000007">
    <property type="protein sequence ID" value="KAB1435927.1"/>
    <property type="molecule type" value="Genomic_DNA"/>
</dbReference>
<dbReference type="SUPFAM" id="SSF50494">
    <property type="entry name" value="Trypsin-like serine proteases"/>
    <property type="match status" value="1"/>
</dbReference>
<sequence>MDTENTIYDMCLVQIEFGNGIVNRQKATGSIIKFGNNLLLATAAHCIFDTYTKSFTTNLNIYIYIEKLKKRYTISKAYIHKKWIEQGDLQYDTAFALFNTDTFDLNCYNQYAIEPKFNLSQDLYYSIKGLTPRYLKILTKSTTVSGKATQHKEYPNIIQGIKCNNKNGMSGGPWLTMYEGQVVQNSVSSFSFKNNNEILWSPYWGKEIESVLHVACGIHIDSENIIVKKYI</sequence>
<evidence type="ECO:0000313" key="2">
    <source>
        <dbReference type="Proteomes" id="UP000461768"/>
    </source>
</evidence>
<reference evidence="1 2" key="1">
    <citation type="submission" date="2019-09" db="EMBL/GenBank/DDBJ databases">
        <authorList>
            <person name="Valk L.C."/>
        </authorList>
    </citation>
    <scope>NUCLEOTIDE SEQUENCE [LARGE SCALE GENOMIC DNA]</scope>
    <source>
        <strain evidence="1">GalUA</strain>
    </source>
</reference>
<organism evidence="1 2">
    <name type="scientific">Candidatus Galacturonatibacter soehngenii</name>
    <dbReference type="NCBI Taxonomy" id="2307010"/>
    <lineage>
        <taxon>Bacteria</taxon>
        <taxon>Bacillati</taxon>
        <taxon>Bacillota</taxon>
        <taxon>Clostridia</taxon>
        <taxon>Lachnospirales</taxon>
        <taxon>Lachnospiraceae</taxon>
        <taxon>Candidatus Galacturonatibacter</taxon>
    </lineage>
</organism>
<dbReference type="Gene3D" id="2.40.10.10">
    <property type="entry name" value="Trypsin-like serine proteases"/>
    <property type="match status" value="2"/>
</dbReference>
<reference evidence="1 2" key="2">
    <citation type="submission" date="2020-02" db="EMBL/GenBank/DDBJ databases">
        <title>Candidatus Galacturonibacter soehngenii shows hetero-acetogenic catabolism of galacturonic acid but lacks a canonical carbon monoxide dehydrogenase/acetyl-CoA synthase complex.</title>
        <authorList>
            <person name="Diender M."/>
            <person name="Stouten G.R."/>
            <person name="Petersen J.F."/>
            <person name="Nielsen P.H."/>
            <person name="Dueholm M.S."/>
            <person name="Pronk J.T."/>
            <person name="Van Loosdrecht M.C.M."/>
        </authorList>
    </citation>
    <scope>NUCLEOTIDE SEQUENCE [LARGE SCALE GENOMIC DNA]</scope>
    <source>
        <strain evidence="1">GalUA</strain>
    </source>
</reference>
<dbReference type="InterPro" id="IPR043504">
    <property type="entry name" value="Peptidase_S1_PA_chymotrypsin"/>
</dbReference>
<dbReference type="OrthoDB" id="2939460at2"/>